<dbReference type="InterPro" id="IPR027417">
    <property type="entry name" value="P-loop_NTPase"/>
</dbReference>
<dbReference type="RefSeq" id="WP_182838450.1">
    <property type="nucleotide sequence ID" value="NZ_BAAABQ010000025.1"/>
</dbReference>
<dbReference type="Gene3D" id="3.40.50.300">
    <property type="entry name" value="P-loop containing nucleotide triphosphate hydrolases"/>
    <property type="match status" value="1"/>
</dbReference>
<evidence type="ECO:0000256" key="3">
    <source>
        <dbReference type="PROSITE-ProRule" id="PRU00289"/>
    </source>
</evidence>
<keyword evidence="1 3" id="KW-0547">Nucleotide-binding</keyword>
<comment type="caution">
    <text evidence="5">The sequence shown here is derived from an EMBL/GenBank/DDBJ whole genome shotgun (WGS) entry which is preliminary data.</text>
</comment>
<dbReference type="PROSITE" id="PS50901">
    <property type="entry name" value="FTSK"/>
    <property type="match status" value="1"/>
</dbReference>
<dbReference type="EMBL" id="JACJID010000003">
    <property type="protein sequence ID" value="MBA8927706.1"/>
    <property type="molecule type" value="Genomic_DNA"/>
</dbReference>
<dbReference type="PANTHER" id="PTHR22683">
    <property type="entry name" value="SPORULATION PROTEIN RELATED"/>
    <property type="match status" value="1"/>
</dbReference>
<gene>
    <name evidence="5" type="ORF">BC739_004912</name>
</gene>
<protein>
    <submittedName>
        <fullName evidence="5">S-DNA-T family DNA segregation ATPase FtsK/SpoIIIE</fullName>
    </submittedName>
</protein>
<organism evidence="5 6">
    <name type="scientific">Kutzneria viridogrisea</name>
    <dbReference type="NCBI Taxonomy" id="47990"/>
    <lineage>
        <taxon>Bacteria</taxon>
        <taxon>Bacillati</taxon>
        <taxon>Actinomycetota</taxon>
        <taxon>Actinomycetes</taxon>
        <taxon>Pseudonocardiales</taxon>
        <taxon>Pseudonocardiaceae</taxon>
        <taxon>Kutzneria</taxon>
    </lineage>
</organism>
<accession>A0ABR6BLC8</accession>
<evidence type="ECO:0000313" key="5">
    <source>
        <dbReference type="EMBL" id="MBA8927706.1"/>
    </source>
</evidence>
<feature type="binding site" evidence="3">
    <location>
        <begin position="220"/>
        <end position="227"/>
    </location>
    <ligand>
        <name>ATP</name>
        <dbReference type="ChEBI" id="CHEBI:30616"/>
    </ligand>
</feature>
<keyword evidence="6" id="KW-1185">Reference proteome</keyword>
<dbReference type="InterPro" id="IPR050206">
    <property type="entry name" value="FtsK/SpoIIIE/SftA"/>
</dbReference>
<evidence type="ECO:0000313" key="6">
    <source>
        <dbReference type="Proteomes" id="UP000517916"/>
    </source>
</evidence>
<dbReference type="SUPFAM" id="SSF52540">
    <property type="entry name" value="P-loop containing nucleoside triphosphate hydrolases"/>
    <property type="match status" value="1"/>
</dbReference>
<evidence type="ECO:0000256" key="1">
    <source>
        <dbReference type="ARBA" id="ARBA00022741"/>
    </source>
</evidence>
<keyword evidence="2 3" id="KW-0067">ATP-binding</keyword>
<dbReference type="InterPro" id="IPR002543">
    <property type="entry name" value="FtsK_dom"/>
</dbReference>
<name>A0ABR6BLC8_9PSEU</name>
<feature type="domain" description="FtsK" evidence="4">
    <location>
        <begin position="193"/>
        <end position="383"/>
    </location>
</feature>
<proteinExistence type="predicted"/>
<dbReference type="Proteomes" id="UP000517916">
    <property type="component" value="Unassembled WGS sequence"/>
</dbReference>
<reference evidence="5 6" key="1">
    <citation type="submission" date="2020-08" db="EMBL/GenBank/DDBJ databases">
        <title>Genomic Encyclopedia of Archaeal and Bacterial Type Strains, Phase II (KMG-II): from individual species to whole genera.</title>
        <authorList>
            <person name="Goeker M."/>
        </authorList>
    </citation>
    <scope>NUCLEOTIDE SEQUENCE [LARGE SCALE GENOMIC DNA]</scope>
    <source>
        <strain evidence="5 6">DSM 43850</strain>
    </source>
</reference>
<sequence>MRNTTRKLGTEARAITWTARHPGSILLPGAVVASAVVLGLPTTGGVLGGGLLGLGAWYRAHPGSFDALVAPRMRAWKRRWWSRYTGSRWRDTLIACDLVATNRQTGELRVPRILRVQSPSPSIDLVRVRLHPGQHARQWEDRLPELADALRVERVAVERVRPQVIALVVERSEPFTEVIPAPDMPWDVDAVDLGGLYLGDTEYGTDWCEALLGQHLLVAGASGSGKGSLAWGPLRGLAPLIRDGIVRPWVLDPKRMELAKAEAFAYRYAAETADCLEVAREFVADCEQTQRTLAAQGKRKFTPSRETPLNLLLIDEIAALTGFADMAVAREFRKLLNVVGTQGRATGHSMLGYVQEPTKDNISMRDLFTVRICLRVTSAGHVDMVLGDGARQRGALADEIPNSADTAGIGYVIRQRSRVPMRVRAAYVTDPEIDELIAFVTGSNLRVVA</sequence>
<evidence type="ECO:0000256" key="2">
    <source>
        <dbReference type="ARBA" id="ARBA00022840"/>
    </source>
</evidence>
<evidence type="ECO:0000259" key="4">
    <source>
        <dbReference type="PROSITE" id="PS50901"/>
    </source>
</evidence>
<dbReference type="PANTHER" id="PTHR22683:SF41">
    <property type="entry name" value="DNA TRANSLOCASE FTSK"/>
    <property type="match status" value="1"/>
</dbReference>